<dbReference type="STRING" id="650850.SAMN04488129_12432"/>
<reference evidence="3" key="1">
    <citation type="submission" date="2016-10" db="EMBL/GenBank/DDBJ databases">
        <authorList>
            <person name="Varghese N."/>
            <person name="Submissions S."/>
        </authorList>
    </citation>
    <scope>NUCLEOTIDE SEQUENCE [LARGE SCALE GENOMIC DNA]</scope>
    <source>
        <strain evidence="3">CGMCC 1.9150</strain>
    </source>
</reference>
<feature type="chain" id="PRO_5011616874" evidence="1">
    <location>
        <begin position="27"/>
        <end position="42"/>
    </location>
</feature>
<keyword evidence="3" id="KW-1185">Reference proteome</keyword>
<proteinExistence type="predicted"/>
<name>A0A1H7VDI4_9GAMM</name>
<evidence type="ECO:0000256" key="1">
    <source>
        <dbReference type="SAM" id="SignalP"/>
    </source>
</evidence>
<dbReference type="RefSeq" id="WP_280140910.1">
    <property type="nucleotide sequence ID" value="NZ_FOBC01000024.1"/>
</dbReference>
<dbReference type="EMBL" id="FOBC01000024">
    <property type="protein sequence ID" value="SEM06827.1"/>
    <property type="molecule type" value="Genomic_DNA"/>
</dbReference>
<protein>
    <submittedName>
        <fullName evidence="2">Uncharacterized protein</fullName>
    </submittedName>
</protein>
<evidence type="ECO:0000313" key="2">
    <source>
        <dbReference type="EMBL" id="SEM06827.1"/>
    </source>
</evidence>
<keyword evidence="1" id="KW-0732">Signal</keyword>
<organism evidence="2 3">
    <name type="scientific">Halomonas daqiaonensis</name>
    <dbReference type="NCBI Taxonomy" id="650850"/>
    <lineage>
        <taxon>Bacteria</taxon>
        <taxon>Pseudomonadati</taxon>
        <taxon>Pseudomonadota</taxon>
        <taxon>Gammaproteobacteria</taxon>
        <taxon>Oceanospirillales</taxon>
        <taxon>Halomonadaceae</taxon>
        <taxon>Halomonas</taxon>
    </lineage>
</organism>
<sequence length="42" mass="4309">MNCFPPHALANAVALAVTTSVLPALAQDSQRLDNIVVTAAGF</sequence>
<accession>A0A1H7VDI4</accession>
<feature type="signal peptide" evidence="1">
    <location>
        <begin position="1"/>
        <end position="26"/>
    </location>
</feature>
<gene>
    <name evidence="2" type="ORF">SAMN04488129_12432</name>
</gene>
<evidence type="ECO:0000313" key="3">
    <source>
        <dbReference type="Proteomes" id="UP000198807"/>
    </source>
</evidence>
<dbReference type="AlphaFoldDB" id="A0A1H7VDI4"/>
<dbReference type="Proteomes" id="UP000198807">
    <property type="component" value="Unassembled WGS sequence"/>
</dbReference>